<evidence type="ECO:0000259" key="1">
    <source>
        <dbReference type="PROSITE" id="PS50238"/>
    </source>
</evidence>
<proteinExistence type="predicted"/>
<dbReference type="EMBL" id="BNJQ01000014">
    <property type="protein sequence ID" value="GHP06930.1"/>
    <property type="molecule type" value="Genomic_DNA"/>
</dbReference>
<evidence type="ECO:0000313" key="2">
    <source>
        <dbReference type="EMBL" id="GHP06930.1"/>
    </source>
</evidence>
<keyword evidence="3" id="KW-1185">Reference proteome</keyword>
<dbReference type="Proteomes" id="UP000660262">
    <property type="component" value="Unassembled WGS sequence"/>
</dbReference>
<feature type="domain" description="Rho-GAP" evidence="1">
    <location>
        <begin position="83"/>
        <end position="307"/>
    </location>
</feature>
<evidence type="ECO:0000313" key="3">
    <source>
        <dbReference type="Proteomes" id="UP000660262"/>
    </source>
</evidence>
<dbReference type="PROSITE" id="PS50238">
    <property type="entry name" value="RHOGAP"/>
    <property type="match status" value="1"/>
</dbReference>
<dbReference type="AlphaFoldDB" id="A0A830HMB1"/>
<gene>
    <name evidence="2" type="ORF">PPROV_000567400</name>
</gene>
<dbReference type="GO" id="GO:0007165">
    <property type="term" value="P:signal transduction"/>
    <property type="evidence" value="ECO:0007669"/>
    <property type="project" value="InterPro"/>
</dbReference>
<protein>
    <recommendedName>
        <fullName evidence="1">Rho-GAP domain-containing protein</fullName>
    </recommendedName>
</protein>
<name>A0A830HMB1_9CHLO</name>
<comment type="caution">
    <text evidence="2">The sequence shown here is derived from an EMBL/GenBank/DDBJ whole genome shotgun (WGS) entry which is preliminary data.</text>
</comment>
<reference evidence="2" key="1">
    <citation type="submission" date="2020-10" db="EMBL/GenBank/DDBJ databases">
        <title>Unveiling of a novel bifunctional photoreceptor, Dualchrome1, isolated from a cosmopolitan green alga.</title>
        <authorList>
            <person name="Suzuki S."/>
            <person name="Kawachi M."/>
        </authorList>
    </citation>
    <scope>NUCLEOTIDE SEQUENCE</scope>
    <source>
        <strain evidence="2">NIES 2893</strain>
    </source>
</reference>
<accession>A0A830HMB1</accession>
<organism evidence="2 3">
    <name type="scientific">Pycnococcus provasolii</name>
    <dbReference type="NCBI Taxonomy" id="41880"/>
    <lineage>
        <taxon>Eukaryota</taxon>
        <taxon>Viridiplantae</taxon>
        <taxon>Chlorophyta</taxon>
        <taxon>Pseudoscourfieldiophyceae</taxon>
        <taxon>Pseudoscourfieldiales</taxon>
        <taxon>Pycnococcaceae</taxon>
        <taxon>Pycnococcus</taxon>
    </lineage>
</organism>
<dbReference type="InterPro" id="IPR000198">
    <property type="entry name" value="RhoGAP_dom"/>
</dbReference>
<sequence>MAVTAEKSKQAMAVAAVRSKQAMAVAAETSKTAMEKTAVASKTAMEKTTAVSKTAMEKTATAFTNLRLGGMGPSHSMSGSSTNTLRAHVDDEYRAAPVPQVLLALSHYLSAHADMDDAIAAAGRDLANGDGSVQALVLKRHFEVHGALVPLPAGTTALAAARALLEYLARLEDPLLGDRSVRTAFLDAGSALVVAAGGASSCASGIRAAGADTASTLAAKLRDAVASLRSEKRAALHVVFELLHRIPGVSCSLGEPIGPNTCAADIAKAVAPSLLPALFAPEEGGGQHGEAQALSLRLAVELAMRLWGSGIRESPQESDVGMSHLSVGE</sequence>